<dbReference type="Proteomes" id="UP000194873">
    <property type="component" value="Unassembled WGS sequence"/>
</dbReference>
<dbReference type="SUPFAM" id="SSF54534">
    <property type="entry name" value="FKBP-like"/>
    <property type="match status" value="1"/>
</dbReference>
<proteinExistence type="inferred from homology"/>
<feature type="chain" id="PRO_5012354148" description="Peptidyl-prolyl cis-trans isomerase" evidence="7">
    <location>
        <begin position="17"/>
        <end position="139"/>
    </location>
</feature>
<protein>
    <recommendedName>
        <fullName evidence="6">Peptidyl-prolyl cis-trans isomerase</fullName>
        <ecNumber evidence="6">5.2.1.8</ecNumber>
    </recommendedName>
</protein>
<dbReference type="RefSeq" id="WP_086594523.1">
    <property type="nucleotide sequence ID" value="NZ_MTSE01000005.1"/>
</dbReference>
<evidence type="ECO:0000256" key="1">
    <source>
        <dbReference type="ARBA" id="ARBA00000971"/>
    </source>
</evidence>
<dbReference type="PANTHER" id="PTHR43811">
    <property type="entry name" value="FKBP-TYPE PEPTIDYL-PROLYL CIS-TRANS ISOMERASE FKPA"/>
    <property type="match status" value="1"/>
</dbReference>
<keyword evidence="10" id="KW-1185">Reference proteome</keyword>
<evidence type="ECO:0000259" key="8">
    <source>
        <dbReference type="PROSITE" id="PS50059"/>
    </source>
</evidence>
<keyword evidence="4 5" id="KW-0413">Isomerase</keyword>
<evidence type="ECO:0000256" key="3">
    <source>
        <dbReference type="ARBA" id="ARBA00023110"/>
    </source>
</evidence>
<dbReference type="GO" id="GO:0003755">
    <property type="term" value="F:peptidyl-prolyl cis-trans isomerase activity"/>
    <property type="evidence" value="ECO:0007669"/>
    <property type="project" value="UniProtKB-UniRule"/>
</dbReference>
<evidence type="ECO:0000256" key="2">
    <source>
        <dbReference type="ARBA" id="ARBA00006577"/>
    </source>
</evidence>
<dbReference type="Pfam" id="PF00254">
    <property type="entry name" value="FKBP_C"/>
    <property type="match status" value="1"/>
</dbReference>
<feature type="signal peptide" evidence="7">
    <location>
        <begin position="1"/>
        <end position="16"/>
    </location>
</feature>
<evidence type="ECO:0000256" key="5">
    <source>
        <dbReference type="PROSITE-ProRule" id="PRU00277"/>
    </source>
</evidence>
<name>A0A243WER1_9BACT</name>
<keyword evidence="3 5" id="KW-0697">Rotamase</keyword>
<evidence type="ECO:0000256" key="6">
    <source>
        <dbReference type="RuleBase" id="RU003915"/>
    </source>
</evidence>
<comment type="similarity">
    <text evidence="2 6">Belongs to the FKBP-type PPIase family.</text>
</comment>
<sequence length="139" mass="15236">MLLLFFGLVVGTAALAQSADTLRTASGVRYVIRQKGTGNLAQPGDRLTMRYTGYLPNGRIFDASVADGAPIRFRAGRGEVIRGWDELALLLPAGTRAHAWIPAALAYGHKGNRDPDDDRRYIIPPDTDLEFELEVVKIK</sequence>
<dbReference type="PANTHER" id="PTHR43811:SF19">
    <property type="entry name" value="39 KDA FK506-BINDING NUCLEAR PROTEIN"/>
    <property type="match status" value="1"/>
</dbReference>
<comment type="caution">
    <text evidence="9">The sequence shown here is derived from an EMBL/GenBank/DDBJ whole genome shotgun (WGS) entry which is preliminary data.</text>
</comment>
<evidence type="ECO:0000313" key="9">
    <source>
        <dbReference type="EMBL" id="OUJ73919.1"/>
    </source>
</evidence>
<dbReference type="OrthoDB" id="9814548at2"/>
<dbReference type="PROSITE" id="PS50059">
    <property type="entry name" value="FKBP_PPIASE"/>
    <property type="match status" value="1"/>
</dbReference>
<dbReference type="EC" id="5.2.1.8" evidence="6"/>
<evidence type="ECO:0000256" key="4">
    <source>
        <dbReference type="ARBA" id="ARBA00023235"/>
    </source>
</evidence>
<evidence type="ECO:0000256" key="7">
    <source>
        <dbReference type="SAM" id="SignalP"/>
    </source>
</evidence>
<comment type="catalytic activity">
    <reaction evidence="1 5 6">
        <text>[protein]-peptidylproline (omega=180) = [protein]-peptidylproline (omega=0)</text>
        <dbReference type="Rhea" id="RHEA:16237"/>
        <dbReference type="Rhea" id="RHEA-COMP:10747"/>
        <dbReference type="Rhea" id="RHEA-COMP:10748"/>
        <dbReference type="ChEBI" id="CHEBI:83833"/>
        <dbReference type="ChEBI" id="CHEBI:83834"/>
        <dbReference type="EC" id="5.2.1.8"/>
    </reaction>
</comment>
<dbReference type="Gene3D" id="3.10.50.40">
    <property type="match status" value="1"/>
</dbReference>
<dbReference type="InterPro" id="IPR001179">
    <property type="entry name" value="PPIase_FKBP_dom"/>
</dbReference>
<organism evidence="9 10">
    <name type="scientific">Hymenobacter crusticola</name>
    <dbReference type="NCBI Taxonomy" id="1770526"/>
    <lineage>
        <taxon>Bacteria</taxon>
        <taxon>Pseudomonadati</taxon>
        <taxon>Bacteroidota</taxon>
        <taxon>Cytophagia</taxon>
        <taxon>Cytophagales</taxon>
        <taxon>Hymenobacteraceae</taxon>
        <taxon>Hymenobacter</taxon>
    </lineage>
</organism>
<dbReference type="AlphaFoldDB" id="A0A243WER1"/>
<accession>A0A243WER1</accession>
<feature type="domain" description="PPIase FKBP-type" evidence="8">
    <location>
        <begin position="44"/>
        <end position="139"/>
    </location>
</feature>
<dbReference type="InterPro" id="IPR046357">
    <property type="entry name" value="PPIase_dom_sf"/>
</dbReference>
<dbReference type="EMBL" id="MTSE01000005">
    <property type="protein sequence ID" value="OUJ73919.1"/>
    <property type="molecule type" value="Genomic_DNA"/>
</dbReference>
<keyword evidence="7" id="KW-0732">Signal</keyword>
<reference evidence="9 10" key="1">
    <citation type="submission" date="2017-01" db="EMBL/GenBank/DDBJ databases">
        <title>A new Hymenobacter.</title>
        <authorList>
            <person name="Liang Y."/>
            <person name="Feng F."/>
        </authorList>
    </citation>
    <scope>NUCLEOTIDE SEQUENCE [LARGE SCALE GENOMIC DNA]</scope>
    <source>
        <strain evidence="9">MIMBbqt21</strain>
    </source>
</reference>
<gene>
    <name evidence="9" type="ORF">BXP70_12925</name>
</gene>
<evidence type="ECO:0000313" key="10">
    <source>
        <dbReference type="Proteomes" id="UP000194873"/>
    </source>
</evidence>